<comment type="caution">
    <text evidence="2">The sequence shown here is derived from an EMBL/GenBank/DDBJ whole genome shotgun (WGS) entry which is preliminary data.</text>
</comment>
<dbReference type="RefSeq" id="WP_327922085.1">
    <property type="nucleotide sequence ID" value="NZ_JARMDB010000046.1"/>
</dbReference>
<evidence type="ECO:0008006" key="4">
    <source>
        <dbReference type="Google" id="ProtNLM"/>
    </source>
</evidence>
<proteinExistence type="predicted"/>
<keyword evidence="3" id="KW-1185">Reference proteome</keyword>
<evidence type="ECO:0000256" key="1">
    <source>
        <dbReference type="SAM" id="SignalP"/>
    </source>
</evidence>
<protein>
    <recommendedName>
        <fullName evidence="4">ABC transporter ATP-binding protein</fullName>
    </recommendedName>
</protein>
<gene>
    <name evidence="2" type="ORF">P4U88_28000</name>
</gene>
<sequence>MKKGLFAMICLLSISTIFFSIANNKPVNSKERTYYMVSDPGGH</sequence>
<feature type="signal peptide" evidence="1">
    <location>
        <begin position="1"/>
        <end position="22"/>
    </location>
</feature>
<evidence type="ECO:0000313" key="2">
    <source>
        <dbReference type="EMBL" id="MED1569579.1"/>
    </source>
</evidence>
<dbReference type="Proteomes" id="UP001309448">
    <property type="component" value="Unassembled WGS sequence"/>
</dbReference>
<reference evidence="2 3" key="1">
    <citation type="submission" date="2023-03" db="EMBL/GenBank/DDBJ databases">
        <title>Bacillus Genome Sequencing.</title>
        <authorList>
            <person name="Dunlap C."/>
        </authorList>
    </citation>
    <scope>NUCLEOTIDE SEQUENCE [LARGE SCALE GENOMIC DNA]</scope>
    <source>
        <strain evidence="2 3">B-615</strain>
    </source>
</reference>
<accession>A0ABU6N613</accession>
<organism evidence="2 3">
    <name type="scientific">Bacillus paramycoides</name>
    <dbReference type="NCBI Taxonomy" id="2026194"/>
    <lineage>
        <taxon>Bacteria</taxon>
        <taxon>Bacillati</taxon>
        <taxon>Bacillota</taxon>
        <taxon>Bacilli</taxon>
        <taxon>Bacillales</taxon>
        <taxon>Bacillaceae</taxon>
        <taxon>Bacillus</taxon>
        <taxon>Bacillus cereus group</taxon>
    </lineage>
</organism>
<dbReference type="EMBL" id="JARMDB010000046">
    <property type="protein sequence ID" value="MED1569579.1"/>
    <property type="molecule type" value="Genomic_DNA"/>
</dbReference>
<evidence type="ECO:0000313" key="3">
    <source>
        <dbReference type="Proteomes" id="UP001309448"/>
    </source>
</evidence>
<name>A0ABU6N613_9BACI</name>
<feature type="chain" id="PRO_5046984498" description="ABC transporter ATP-binding protein" evidence="1">
    <location>
        <begin position="23"/>
        <end position="43"/>
    </location>
</feature>
<keyword evidence="1" id="KW-0732">Signal</keyword>